<dbReference type="Gene3D" id="3.90.75.20">
    <property type="match status" value="1"/>
</dbReference>
<dbReference type="InterPro" id="IPR010902">
    <property type="entry name" value="NUMOD4"/>
</dbReference>
<organism evidence="2 3">
    <name type="scientific">Tepidibacter thalassicus DSM 15285</name>
    <dbReference type="NCBI Taxonomy" id="1123350"/>
    <lineage>
        <taxon>Bacteria</taxon>
        <taxon>Bacillati</taxon>
        <taxon>Bacillota</taxon>
        <taxon>Clostridia</taxon>
        <taxon>Peptostreptococcales</taxon>
        <taxon>Peptostreptococcaceae</taxon>
        <taxon>Tepidibacter</taxon>
    </lineage>
</organism>
<dbReference type="EMBL" id="FQXH01000005">
    <property type="protein sequence ID" value="SHG89735.1"/>
    <property type="molecule type" value="Genomic_DNA"/>
</dbReference>
<feature type="domain" description="NUMOD4" evidence="1">
    <location>
        <begin position="6"/>
        <end position="51"/>
    </location>
</feature>
<dbReference type="RefSeq" id="WP_072722895.1">
    <property type="nucleotide sequence ID" value="NZ_FQXH01000005.1"/>
</dbReference>
<dbReference type="InterPro" id="IPR044925">
    <property type="entry name" value="His-Me_finger_sf"/>
</dbReference>
<evidence type="ECO:0000259" key="1">
    <source>
        <dbReference type="Pfam" id="PF07463"/>
    </source>
</evidence>
<dbReference type="Gene3D" id="1.10.10.10">
    <property type="entry name" value="Winged helix-like DNA-binding domain superfamily/Winged helix DNA-binding domain"/>
    <property type="match status" value="1"/>
</dbReference>
<proteinExistence type="predicted"/>
<gene>
    <name evidence="2" type="ORF">SAMN02744040_00078</name>
</gene>
<dbReference type="AlphaFoldDB" id="A0A1M5NJW3"/>
<dbReference type="SUPFAM" id="SSF54060">
    <property type="entry name" value="His-Me finger endonucleases"/>
    <property type="match status" value="1"/>
</dbReference>
<evidence type="ECO:0000313" key="3">
    <source>
        <dbReference type="Proteomes" id="UP000242520"/>
    </source>
</evidence>
<dbReference type="STRING" id="1123350.SAMN02744040_00078"/>
<evidence type="ECO:0000313" key="2">
    <source>
        <dbReference type="EMBL" id="SHG89735.1"/>
    </source>
</evidence>
<dbReference type="InterPro" id="IPR036388">
    <property type="entry name" value="WH-like_DNA-bd_sf"/>
</dbReference>
<reference evidence="3" key="1">
    <citation type="submission" date="2016-11" db="EMBL/GenBank/DDBJ databases">
        <authorList>
            <person name="Varghese N."/>
            <person name="Submissions S."/>
        </authorList>
    </citation>
    <scope>NUCLEOTIDE SEQUENCE [LARGE SCALE GENOMIC DNA]</scope>
    <source>
        <strain evidence="3">DSM 15285</strain>
    </source>
</reference>
<dbReference type="Pfam" id="PF07463">
    <property type="entry name" value="NUMOD4"/>
    <property type="match status" value="1"/>
</dbReference>
<dbReference type="OrthoDB" id="6631788at2"/>
<dbReference type="GO" id="GO:0016788">
    <property type="term" value="F:hydrolase activity, acting on ester bonds"/>
    <property type="evidence" value="ECO:0007669"/>
    <property type="project" value="InterPro"/>
</dbReference>
<name>A0A1M5NJW3_9FIRM</name>
<accession>A0A1M5NJW3</accession>
<sequence length="175" mass="20149">MRKIPEYWLDVPGSKKYQVSNYGNFRRKLKNGRVKPIKSYLKKNKWMVVKVDFNGTYREYEVHKIVADVFLEKRTSPSMVLYHKNGIITDNYAGNIGWITRKELGKKTGGNTKKSIPVIQLDAKTGEMINFYKSISAAARDNFIHKETICQAIRGKLKTAAGFKWKKEGGRVNDI</sequence>
<dbReference type="InterPro" id="IPR003647">
    <property type="entry name" value="Intron_nuc_1_rpt"/>
</dbReference>
<dbReference type="SMART" id="SM00497">
    <property type="entry name" value="IENR1"/>
    <property type="match status" value="1"/>
</dbReference>
<dbReference type="Proteomes" id="UP000242520">
    <property type="component" value="Unassembled WGS sequence"/>
</dbReference>
<protein>
    <recommendedName>
        <fullName evidence="1">NUMOD4 domain-containing protein</fullName>
    </recommendedName>
</protein>
<keyword evidence="3" id="KW-1185">Reference proteome</keyword>